<comment type="caution">
    <text evidence="1">The sequence shown here is derived from an EMBL/GenBank/DDBJ whole genome shotgun (WGS) entry which is preliminary data.</text>
</comment>
<dbReference type="Proteomes" id="UP000325313">
    <property type="component" value="Unassembled WGS sequence"/>
</dbReference>
<dbReference type="AlphaFoldDB" id="A0A5B0PIC3"/>
<evidence type="ECO:0000313" key="2">
    <source>
        <dbReference type="Proteomes" id="UP000325313"/>
    </source>
</evidence>
<reference evidence="1 2" key="1">
    <citation type="submission" date="2019-05" db="EMBL/GenBank/DDBJ databases">
        <title>Emergence of the Ug99 lineage of the wheat stem rust pathogen through somatic hybridization.</title>
        <authorList>
            <person name="Li F."/>
            <person name="Upadhyaya N.M."/>
            <person name="Sperschneider J."/>
            <person name="Matny O."/>
            <person name="Nguyen-Phuc H."/>
            <person name="Mago R."/>
            <person name="Raley C."/>
            <person name="Miller M.E."/>
            <person name="Silverstein K.A.T."/>
            <person name="Henningsen E."/>
            <person name="Hirsch C.D."/>
            <person name="Visser B."/>
            <person name="Pretorius Z.A."/>
            <person name="Steffenson B.J."/>
            <person name="Schwessinger B."/>
            <person name="Dodds P.N."/>
            <person name="Figueroa M."/>
        </authorList>
    </citation>
    <scope>NUCLEOTIDE SEQUENCE [LARGE SCALE GENOMIC DNA]</scope>
    <source>
        <strain evidence="1 2">Ug99</strain>
    </source>
</reference>
<name>A0A5B0PIC3_PUCGR</name>
<sequence length="76" mass="8742">MNLYNTKQGTHLRHLAVAKNENRILGKASQYVWWQFHDLGSPGSNFMCLQHTRPPCFARYSEDRGGKLLIVLLISL</sequence>
<organism evidence="1 2">
    <name type="scientific">Puccinia graminis f. sp. tritici</name>
    <dbReference type="NCBI Taxonomy" id="56615"/>
    <lineage>
        <taxon>Eukaryota</taxon>
        <taxon>Fungi</taxon>
        <taxon>Dikarya</taxon>
        <taxon>Basidiomycota</taxon>
        <taxon>Pucciniomycotina</taxon>
        <taxon>Pucciniomycetes</taxon>
        <taxon>Pucciniales</taxon>
        <taxon>Pucciniaceae</taxon>
        <taxon>Puccinia</taxon>
    </lineage>
</organism>
<proteinExistence type="predicted"/>
<gene>
    <name evidence="1" type="ORF">PGTUg99_014742</name>
</gene>
<protein>
    <submittedName>
        <fullName evidence="1">Uncharacterized protein</fullName>
    </submittedName>
</protein>
<dbReference type="EMBL" id="VDEP01000341">
    <property type="protein sequence ID" value="KAA1100320.1"/>
    <property type="molecule type" value="Genomic_DNA"/>
</dbReference>
<evidence type="ECO:0000313" key="1">
    <source>
        <dbReference type="EMBL" id="KAA1100320.1"/>
    </source>
</evidence>
<accession>A0A5B0PIC3</accession>